<evidence type="ECO:0000256" key="1">
    <source>
        <dbReference type="SAM" id="MobiDB-lite"/>
    </source>
</evidence>
<name>A0A1I6PR43_9RHOB</name>
<dbReference type="RefSeq" id="WP_092421840.1">
    <property type="nucleotide sequence ID" value="NZ_FNCL01000002.1"/>
</dbReference>
<accession>A0A1I6PR43</accession>
<evidence type="ECO:0000313" key="2">
    <source>
        <dbReference type="EMBL" id="SFS42538.1"/>
    </source>
</evidence>
<feature type="compositionally biased region" description="Basic and acidic residues" evidence="1">
    <location>
        <begin position="500"/>
        <end position="522"/>
    </location>
</feature>
<protein>
    <submittedName>
        <fullName evidence="2">Uncharacterized protein</fullName>
    </submittedName>
</protein>
<reference evidence="3" key="1">
    <citation type="submission" date="2016-10" db="EMBL/GenBank/DDBJ databases">
        <authorList>
            <person name="Varghese N."/>
            <person name="Submissions S."/>
        </authorList>
    </citation>
    <scope>NUCLEOTIDE SEQUENCE [LARGE SCALE GENOMIC DNA]</scope>
    <source>
        <strain evidence="3">DSM 26894</strain>
    </source>
</reference>
<sequence>MKFELTKDGLTTFTLLARCRGLVTSDDPNETVEMDLFAEYIRDNVYTEDRDALALAQFKMLELALWRFRIDLTASGSNEVAIDITRPSDKAGHLKGVGLARLLDGGTMRLGTFDFTEDGSIPRFPPRDGIDRNKPTAMPELWEQLSRGKEIMGTVHRFDLPVPIARLSGVGAVLNTVDVPDWVLMTGVRREEDPEFECSDDDATLFEAYLEALIPDDTDREYVVKWIGWKLKRPKAILPMVLFCSPEEGTGRGTLFGFLTALFGAGNVTGLGAEVFDPNHADSRFNLWRTENMVGFVHEISPSDGGEGISKRQVSARQQRQGLMRDIVDPGEDKIIRAADKNARAVKAPATCTIMAATNFPHALELPPTDRRVLVIDNTQVPDTLRKSLREAGGNWEFLAATAEFCMRRTWETAEEAYAEPHRNDATLRMMTSGISQIGSVEELFQRAVMPKEGEPVYLPGAVYVLPQLYAAAELVLRGLKLDGLDASTKNALRRLAVHHAPDHEKREKRHRDSPLLRDGFLADKLPDGGTRSMFEMWMSPHADLKIWGRIIGNGRGRRSKEDEQRLNEALKMNDAALLEQSRPRMKGDGKVIPLHDE</sequence>
<dbReference type="EMBL" id="FOZW01000001">
    <property type="protein sequence ID" value="SFS42538.1"/>
    <property type="molecule type" value="Genomic_DNA"/>
</dbReference>
<keyword evidence="3" id="KW-1185">Reference proteome</keyword>
<dbReference type="STRING" id="311180.SAMN04488050_101704"/>
<evidence type="ECO:0000313" key="3">
    <source>
        <dbReference type="Proteomes" id="UP000199392"/>
    </source>
</evidence>
<gene>
    <name evidence="2" type="ORF">SAMN04488050_101704</name>
</gene>
<proteinExistence type="predicted"/>
<organism evidence="2 3">
    <name type="scientific">Alloyangia pacifica</name>
    <dbReference type="NCBI Taxonomy" id="311180"/>
    <lineage>
        <taxon>Bacteria</taxon>
        <taxon>Pseudomonadati</taxon>
        <taxon>Pseudomonadota</taxon>
        <taxon>Alphaproteobacteria</taxon>
        <taxon>Rhodobacterales</taxon>
        <taxon>Roseobacteraceae</taxon>
        <taxon>Alloyangia</taxon>
    </lineage>
</organism>
<dbReference type="Proteomes" id="UP000199392">
    <property type="component" value="Unassembled WGS sequence"/>
</dbReference>
<dbReference type="AlphaFoldDB" id="A0A1I6PR43"/>
<feature type="region of interest" description="Disordered" evidence="1">
    <location>
        <begin position="498"/>
        <end position="522"/>
    </location>
</feature>